<reference evidence="1" key="1">
    <citation type="submission" date="2021-06" db="EMBL/GenBank/DDBJ databases">
        <authorList>
            <person name="Kallberg Y."/>
            <person name="Tangrot J."/>
            <person name="Rosling A."/>
        </authorList>
    </citation>
    <scope>NUCLEOTIDE SEQUENCE</scope>
    <source>
        <strain evidence="1">CL356</strain>
    </source>
</reference>
<accession>A0ACA9QQY7</accession>
<evidence type="ECO:0000313" key="1">
    <source>
        <dbReference type="EMBL" id="CAG8758552.1"/>
    </source>
</evidence>
<gene>
    <name evidence="1" type="ORF">ACOLOM_LOCUS13088</name>
</gene>
<organism evidence="1 2">
    <name type="scientific">Acaulospora colombiana</name>
    <dbReference type="NCBI Taxonomy" id="27376"/>
    <lineage>
        <taxon>Eukaryota</taxon>
        <taxon>Fungi</taxon>
        <taxon>Fungi incertae sedis</taxon>
        <taxon>Mucoromycota</taxon>
        <taxon>Glomeromycotina</taxon>
        <taxon>Glomeromycetes</taxon>
        <taxon>Diversisporales</taxon>
        <taxon>Acaulosporaceae</taxon>
        <taxon>Acaulospora</taxon>
    </lineage>
</organism>
<name>A0ACA9QQY7_9GLOM</name>
<feature type="non-terminal residue" evidence="1">
    <location>
        <position position="304"/>
    </location>
</feature>
<dbReference type="EMBL" id="CAJVPT010057454">
    <property type="protein sequence ID" value="CAG8758552.1"/>
    <property type="molecule type" value="Genomic_DNA"/>
</dbReference>
<evidence type="ECO:0000313" key="2">
    <source>
        <dbReference type="Proteomes" id="UP000789525"/>
    </source>
</evidence>
<protein>
    <submittedName>
        <fullName evidence="1">12957_t:CDS:1</fullName>
    </submittedName>
</protein>
<comment type="caution">
    <text evidence="1">The sequence shown here is derived from an EMBL/GenBank/DDBJ whole genome shotgun (WGS) entry which is preliminary data.</text>
</comment>
<feature type="non-terminal residue" evidence="1">
    <location>
        <position position="1"/>
    </location>
</feature>
<sequence length="304" mass="33957">VADAQSSAFEQYLSLFRRERGNLMRREGSTSLDQYKRGVYSTLDLSYSLISPLAREFLGVCSQLHYTDISLSMILAASEKDFEDQKGYGERPESHVNVKERLRSLFRPHGNLDESHIREIIQSLVSLSLVQVTIAKDTILLRYHPLVHAWANEKTTPESTSLHLRMAITIISTSIDSISPSHSQYLSPHIISIAERAHLSELHITDLTIMGEFIGSGVSKVSLNLLEEAARQLKERVVSSSSSTADVYNALAGAYIGAGKLDKAEEMLLQALETERSLSGDNHLEIMKLNQGLGGVYWFMGRYK</sequence>
<keyword evidence="2" id="KW-1185">Reference proteome</keyword>
<dbReference type="Proteomes" id="UP000789525">
    <property type="component" value="Unassembled WGS sequence"/>
</dbReference>
<proteinExistence type="predicted"/>